<evidence type="ECO:0000256" key="5">
    <source>
        <dbReference type="ARBA" id="ARBA00023172"/>
    </source>
</evidence>
<dbReference type="PANTHER" id="PTHR33991:SF1">
    <property type="entry name" value="DNA REPAIR PROTEIN RECO"/>
    <property type="match status" value="1"/>
</dbReference>
<dbReference type="Gene3D" id="1.20.1440.120">
    <property type="entry name" value="Recombination protein O, C-terminal domain"/>
    <property type="match status" value="1"/>
</dbReference>
<reference evidence="9 10" key="1">
    <citation type="submission" date="2016-08" db="EMBL/GenBank/DDBJ databases">
        <title>Complete genome sequence of Acinetobacter baylyi strain GFJ2.</title>
        <authorList>
            <person name="Tabata M."/>
            <person name="Kuboki S."/>
            <person name="Gibu N."/>
            <person name="Kinouchi Y."/>
            <person name="Vangnai A."/>
            <person name="Kasai D."/>
            <person name="Fukuda M."/>
        </authorList>
    </citation>
    <scope>NUCLEOTIDE SEQUENCE [LARGE SCALE GENOMIC DNA]</scope>
    <source>
        <strain evidence="9 10">GFJ2</strain>
    </source>
</reference>
<dbReference type="GO" id="GO:0006310">
    <property type="term" value="P:DNA recombination"/>
    <property type="evidence" value="ECO:0007669"/>
    <property type="project" value="UniProtKB-KW"/>
</dbReference>
<evidence type="ECO:0000256" key="4">
    <source>
        <dbReference type="ARBA" id="ARBA00022763"/>
    </source>
</evidence>
<dbReference type="EMBL" id="CP016896">
    <property type="protein sequence ID" value="APV34789.1"/>
    <property type="molecule type" value="Genomic_DNA"/>
</dbReference>
<dbReference type="RefSeq" id="WP_076032050.1">
    <property type="nucleotide sequence ID" value="NZ_CP016896.1"/>
</dbReference>
<keyword evidence="6" id="KW-0234">DNA repair</keyword>
<keyword evidence="4" id="KW-0227">DNA damage</keyword>
<accession>A0A1P8EF07</accession>
<keyword evidence="5" id="KW-0233">DNA recombination</keyword>
<dbReference type="Gene3D" id="2.40.50.140">
    <property type="entry name" value="Nucleic acid-binding proteins"/>
    <property type="match status" value="1"/>
</dbReference>
<dbReference type="eggNOG" id="COG1381">
    <property type="taxonomic scope" value="Bacteria"/>
</dbReference>
<dbReference type="Pfam" id="PF02565">
    <property type="entry name" value="RecO_C"/>
    <property type="match status" value="1"/>
</dbReference>
<name>A0A1P8EF07_9GAMM</name>
<dbReference type="GO" id="GO:0043590">
    <property type="term" value="C:bacterial nucleoid"/>
    <property type="evidence" value="ECO:0007669"/>
    <property type="project" value="TreeGrafter"/>
</dbReference>
<dbReference type="GO" id="GO:0006302">
    <property type="term" value="P:double-strand break repair"/>
    <property type="evidence" value="ECO:0007669"/>
    <property type="project" value="TreeGrafter"/>
</dbReference>
<dbReference type="InterPro" id="IPR042242">
    <property type="entry name" value="RecO_C"/>
</dbReference>
<dbReference type="STRING" id="487316.BEN76_01635"/>
<dbReference type="InterPro" id="IPR003717">
    <property type="entry name" value="RecO"/>
</dbReference>
<dbReference type="InterPro" id="IPR012340">
    <property type="entry name" value="NA-bd_OB-fold"/>
</dbReference>
<gene>
    <name evidence="9" type="ORF">BEN76_01635</name>
</gene>
<organism evidence="9 10">
    <name type="scientific">Acinetobacter soli</name>
    <dbReference type="NCBI Taxonomy" id="487316"/>
    <lineage>
        <taxon>Bacteria</taxon>
        <taxon>Pseudomonadati</taxon>
        <taxon>Pseudomonadota</taxon>
        <taxon>Gammaproteobacteria</taxon>
        <taxon>Moraxellales</taxon>
        <taxon>Moraxellaceae</taxon>
        <taxon>Acinetobacter</taxon>
    </lineage>
</organism>
<evidence type="ECO:0000256" key="3">
    <source>
        <dbReference type="ARBA" id="ARBA00021310"/>
    </source>
</evidence>
<evidence type="ECO:0000313" key="9">
    <source>
        <dbReference type="EMBL" id="APV34789.1"/>
    </source>
</evidence>
<evidence type="ECO:0000256" key="7">
    <source>
        <dbReference type="ARBA" id="ARBA00033409"/>
    </source>
</evidence>
<dbReference type="InterPro" id="IPR022572">
    <property type="entry name" value="DNA_rep/recomb_RecO_N"/>
</dbReference>
<sequence>MRNQVLHGYLIHHRRYREKSHIVHLFSEECGRIDGILRQNPPPQYQPLTLQATGKGDLKNFTKLEILNFPVFFQGDAFFAGFYLNEVLLRLCPLEEPMPETFRHYQHTLLQLQHLHQQQAPSHYLKQILRQFEHVLLQELGYAIDFEIDANQQPINPLAHYQFQSTEGFMPVLQHTQSTLSGQLIGCMQNYQIGNEFSPDQLQLLGKLYRQMITSLLGDRPLKSRQLWIQNTQSRS</sequence>
<dbReference type="SUPFAM" id="SSF50249">
    <property type="entry name" value="Nucleic acid-binding proteins"/>
    <property type="match status" value="1"/>
</dbReference>
<comment type="similarity">
    <text evidence="2">Belongs to the RecO family.</text>
</comment>
<dbReference type="Proteomes" id="UP000185674">
    <property type="component" value="Chromosome"/>
</dbReference>
<evidence type="ECO:0000256" key="1">
    <source>
        <dbReference type="ARBA" id="ARBA00003065"/>
    </source>
</evidence>
<dbReference type="PANTHER" id="PTHR33991">
    <property type="entry name" value="DNA REPAIR PROTEIN RECO"/>
    <property type="match status" value="1"/>
</dbReference>
<evidence type="ECO:0000256" key="2">
    <source>
        <dbReference type="ARBA" id="ARBA00007452"/>
    </source>
</evidence>
<protein>
    <recommendedName>
        <fullName evidence="3">DNA repair protein RecO</fullName>
    </recommendedName>
    <alternativeName>
        <fullName evidence="7">Recombination protein O</fullName>
    </alternativeName>
</protein>
<dbReference type="KEGG" id="asol:BEN76_01635"/>
<evidence type="ECO:0000259" key="8">
    <source>
        <dbReference type="Pfam" id="PF11967"/>
    </source>
</evidence>
<dbReference type="Pfam" id="PF11967">
    <property type="entry name" value="RecO_N"/>
    <property type="match status" value="1"/>
</dbReference>
<evidence type="ECO:0000256" key="6">
    <source>
        <dbReference type="ARBA" id="ARBA00023204"/>
    </source>
</evidence>
<evidence type="ECO:0000313" key="10">
    <source>
        <dbReference type="Proteomes" id="UP000185674"/>
    </source>
</evidence>
<comment type="function">
    <text evidence="1">Involved in DNA repair and RecF pathway recombination.</text>
</comment>
<feature type="domain" description="DNA replication/recombination mediator RecO N-terminal" evidence="8">
    <location>
        <begin position="5"/>
        <end position="40"/>
    </location>
</feature>
<proteinExistence type="inferred from homology"/>
<dbReference type="AlphaFoldDB" id="A0A1P8EF07"/>